<proteinExistence type="predicted"/>
<comment type="caution">
    <text evidence="1">The sequence shown here is derived from an EMBL/GenBank/DDBJ whole genome shotgun (WGS) entry which is preliminary data.</text>
</comment>
<evidence type="ECO:0000313" key="1">
    <source>
        <dbReference type="EMBL" id="RMZ99501.1"/>
    </source>
</evidence>
<dbReference type="AlphaFoldDB" id="A0A3M7PK52"/>
<name>A0A3M7PK52_BRAPC</name>
<gene>
    <name evidence="1" type="ORF">BpHYR1_045431</name>
</gene>
<dbReference type="Proteomes" id="UP000276133">
    <property type="component" value="Unassembled WGS sequence"/>
</dbReference>
<organism evidence="1 2">
    <name type="scientific">Brachionus plicatilis</name>
    <name type="common">Marine rotifer</name>
    <name type="synonym">Brachionus muelleri</name>
    <dbReference type="NCBI Taxonomy" id="10195"/>
    <lineage>
        <taxon>Eukaryota</taxon>
        <taxon>Metazoa</taxon>
        <taxon>Spiralia</taxon>
        <taxon>Gnathifera</taxon>
        <taxon>Rotifera</taxon>
        <taxon>Eurotatoria</taxon>
        <taxon>Monogononta</taxon>
        <taxon>Pseudotrocha</taxon>
        <taxon>Ploima</taxon>
        <taxon>Brachionidae</taxon>
        <taxon>Brachionus</taxon>
    </lineage>
</organism>
<keyword evidence="2" id="KW-1185">Reference proteome</keyword>
<evidence type="ECO:0000313" key="2">
    <source>
        <dbReference type="Proteomes" id="UP000276133"/>
    </source>
</evidence>
<sequence length="81" mass="9323">MDNRTILWGSLESGRLWHQTALTCFRQRLLENCHCEVCSTGGRWILSQSSTFGPAVRWTCLDQHWLMATLVKLNFSLTGDH</sequence>
<protein>
    <submittedName>
        <fullName evidence="1">Uncharacterized protein</fullName>
    </submittedName>
</protein>
<dbReference type="EMBL" id="REGN01010203">
    <property type="protein sequence ID" value="RMZ99501.1"/>
    <property type="molecule type" value="Genomic_DNA"/>
</dbReference>
<accession>A0A3M7PK52</accession>
<reference evidence="1 2" key="1">
    <citation type="journal article" date="2018" name="Sci. Rep.">
        <title>Genomic signatures of local adaptation to the degree of environmental predictability in rotifers.</title>
        <authorList>
            <person name="Franch-Gras L."/>
            <person name="Hahn C."/>
            <person name="Garcia-Roger E.M."/>
            <person name="Carmona M.J."/>
            <person name="Serra M."/>
            <person name="Gomez A."/>
        </authorList>
    </citation>
    <scope>NUCLEOTIDE SEQUENCE [LARGE SCALE GENOMIC DNA]</scope>
    <source>
        <strain evidence="1">HYR1</strain>
    </source>
</reference>